<dbReference type="InterPro" id="IPR004805">
    <property type="entry name" value="DnaE2/DnaE/PolC"/>
</dbReference>
<name>A0A4Z0PPN6_9BACT</name>
<dbReference type="SMART" id="SM00481">
    <property type="entry name" value="POLIIIAc"/>
    <property type="match status" value="1"/>
</dbReference>
<evidence type="ECO:0000313" key="4">
    <source>
        <dbReference type="Proteomes" id="UP000297739"/>
    </source>
</evidence>
<dbReference type="InterPro" id="IPR003141">
    <property type="entry name" value="Pol/His_phosphatase_N"/>
</dbReference>
<gene>
    <name evidence="3" type="ORF">E5J99_03685</name>
</gene>
<dbReference type="SUPFAM" id="SSF89550">
    <property type="entry name" value="PHP domain-like"/>
    <property type="match status" value="1"/>
</dbReference>
<dbReference type="InterPro" id="IPR016195">
    <property type="entry name" value="Pol/histidinol_Pase-like"/>
</dbReference>
<dbReference type="PANTHER" id="PTHR32294">
    <property type="entry name" value="DNA POLYMERASE III SUBUNIT ALPHA"/>
    <property type="match status" value="1"/>
</dbReference>
<evidence type="ECO:0000256" key="1">
    <source>
        <dbReference type="ARBA" id="ARBA00019114"/>
    </source>
</evidence>
<reference evidence="3 4" key="1">
    <citation type="submission" date="2019-04" db="EMBL/GenBank/DDBJ databases">
        <authorList>
            <person name="Feng G."/>
            <person name="Zhang J."/>
            <person name="Zhu H."/>
        </authorList>
    </citation>
    <scope>NUCLEOTIDE SEQUENCE [LARGE SCALE GENOMIC DNA]</scope>
    <source>
        <strain evidence="3 4">JCM 17223</strain>
    </source>
</reference>
<dbReference type="OrthoDB" id="9804333at2"/>
<dbReference type="EMBL" id="SRLD01000004">
    <property type="protein sequence ID" value="TGE19355.1"/>
    <property type="molecule type" value="Genomic_DNA"/>
</dbReference>
<organism evidence="3 4">
    <name type="scientific">Hymenobacter elongatus</name>
    <dbReference type="NCBI Taxonomy" id="877208"/>
    <lineage>
        <taxon>Bacteria</taxon>
        <taxon>Pseudomonadati</taxon>
        <taxon>Bacteroidota</taxon>
        <taxon>Cytophagia</taxon>
        <taxon>Cytophagales</taxon>
        <taxon>Hymenobacteraceae</taxon>
        <taxon>Hymenobacter</taxon>
    </lineage>
</organism>
<dbReference type="Proteomes" id="UP000297739">
    <property type="component" value="Unassembled WGS sequence"/>
</dbReference>
<dbReference type="InterPro" id="IPR004013">
    <property type="entry name" value="PHP_dom"/>
</dbReference>
<protein>
    <recommendedName>
        <fullName evidence="1">DNA polymerase III subunit alpha</fullName>
    </recommendedName>
</protein>
<comment type="caution">
    <text evidence="3">The sequence shown here is derived from an EMBL/GenBank/DDBJ whole genome shotgun (WGS) entry which is preliminary data.</text>
</comment>
<keyword evidence="4" id="KW-1185">Reference proteome</keyword>
<dbReference type="GO" id="GO:0006260">
    <property type="term" value="P:DNA replication"/>
    <property type="evidence" value="ECO:0007669"/>
    <property type="project" value="InterPro"/>
</dbReference>
<accession>A0A4Z0PPN6</accession>
<dbReference type="GO" id="GO:0008408">
    <property type="term" value="F:3'-5' exonuclease activity"/>
    <property type="evidence" value="ECO:0007669"/>
    <property type="project" value="InterPro"/>
</dbReference>
<dbReference type="Gene3D" id="3.20.20.140">
    <property type="entry name" value="Metal-dependent hydrolases"/>
    <property type="match status" value="1"/>
</dbReference>
<dbReference type="PANTHER" id="PTHR32294:SF0">
    <property type="entry name" value="DNA POLYMERASE III SUBUNIT ALPHA"/>
    <property type="match status" value="1"/>
</dbReference>
<feature type="domain" description="Polymerase/histidinol phosphatase N-terminal" evidence="2">
    <location>
        <begin position="14"/>
        <end position="62"/>
    </location>
</feature>
<evidence type="ECO:0000259" key="2">
    <source>
        <dbReference type="SMART" id="SM00481"/>
    </source>
</evidence>
<sequence length="62" mass="6703">MPDFPRHCPFSRNLHSQYSLLDGQASISALMKKARANGMPAVALTDHGNISGAFNFVAEANK</sequence>
<proteinExistence type="predicted"/>
<evidence type="ECO:0000313" key="3">
    <source>
        <dbReference type="EMBL" id="TGE19355.1"/>
    </source>
</evidence>
<dbReference type="Pfam" id="PF02811">
    <property type="entry name" value="PHP"/>
    <property type="match status" value="1"/>
</dbReference>
<dbReference type="AlphaFoldDB" id="A0A4Z0PPN6"/>